<dbReference type="AlphaFoldDB" id="A0A2P2PZN5"/>
<proteinExistence type="predicted"/>
<dbReference type="EMBL" id="GGEC01079700">
    <property type="protein sequence ID" value="MBX60184.1"/>
    <property type="molecule type" value="Transcribed_RNA"/>
</dbReference>
<evidence type="ECO:0000313" key="2">
    <source>
        <dbReference type="EMBL" id="MBX60184.1"/>
    </source>
</evidence>
<name>A0A2P2PZN5_RHIMU</name>
<feature type="transmembrane region" description="Helical" evidence="1">
    <location>
        <begin position="12"/>
        <end position="34"/>
    </location>
</feature>
<keyword evidence="1" id="KW-0812">Transmembrane</keyword>
<sequence>MFQFLKLIRTFFNVCEIFVIFIEIILPSFFSFTFRNESRGLWSTFIS</sequence>
<keyword evidence="1" id="KW-1133">Transmembrane helix</keyword>
<reference evidence="2" key="1">
    <citation type="submission" date="2018-02" db="EMBL/GenBank/DDBJ databases">
        <title>Rhizophora mucronata_Transcriptome.</title>
        <authorList>
            <person name="Meera S.P."/>
            <person name="Sreeshan A."/>
            <person name="Augustine A."/>
        </authorList>
    </citation>
    <scope>NUCLEOTIDE SEQUENCE</scope>
    <source>
        <tissue evidence="2">Leaf</tissue>
    </source>
</reference>
<keyword evidence="1" id="KW-0472">Membrane</keyword>
<evidence type="ECO:0000256" key="1">
    <source>
        <dbReference type="SAM" id="Phobius"/>
    </source>
</evidence>
<protein>
    <submittedName>
        <fullName evidence="2">Uncharacterized protein</fullName>
    </submittedName>
</protein>
<accession>A0A2P2PZN5</accession>
<organism evidence="2">
    <name type="scientific">Rhizophora mucronata</name>
    <name type="common">Asiatic mangrove</name>
    <dbReference type="NCBI Taxonomy" id="61149"/>
    <lineage>
        <taxon>Eukaryota</taxon>
        <taxon>Viridiplantae</taxon>
        <taxon>Streptophyta</taxon>
        <taxon>Embryophyta</taxon>
        <taxon>Tracheophyta</taxon>
        <taxon>Spermatophyta</taxon>
        <taxon>Magnoliopsida</taxon>
        <taxon>eudicotyledons</taxon>
        <taxon>Gunneridae</taxon>
        <taxon>Pentapetalae</taxon>
        <taxon>rosids</taxon>
        <taxon>fabids</taxon>
        <taxon>Malpighiales</taxon>
        <taxon>Rhizophoraceae</taxon>
        <taxon>Rhizophora</taxon>
    </lineage>
</organism>